<evidence type="ECO:0000313" key="1">
    <source>
        <dbReference type="EMBL" id="ELY77866.1"/>
    </source>
</evidence>
<dbReference type="Proteomes" id="UP000011592">
    <property type="component" value="Unassembled WGS sequence"/>
</dbReference>
<dbReference type="AlphaFoldDB" id="L9YW19"/>
<evidence type="ECO:0000313" key="2">
    <source>
        <dbReference type="Proteomes" id="UP000011592"/>
    </source>
</evidence>
<sequence>MLSGTPLFLLLLAAGIVALYGGAELLVAGAGRLALGIGLR</sequence>
<feature type="non-terminal residue" evidence="1">
    <location>
        <position position="40"/>
    </location>
</feature>
<proteinExistence type="predicted"/>
<gene>
    <name evidence="1" type="ORF">C486_14649</name>
</gene>
<protein>
    <submittedName>
        <fullName evidence="1">Na+/Ca2+ antiporter, CaCA family protein</fullName>
    </submittedName>
</protein>
<accession>L9YW19</accession>
<comment type="caution">
    <text evidence="1">The sequence shown here is derived from an EMBL/GenBank/DDBJ whole genome shotgun (WGS) entry which is preliminary data.</text>
</comment>
<reference evidence="1 2" key="1">
    <citation type="journal article" date="2014" name="PLoS Genet.">
        <title>Phylogenetically driven sequencing of extremely halophilic archaea reveals strategies for static and dynamic osmo-response.</title>
        <authorList>
            <person name="Becker E.A."/>
            <person name="Seitzer P.M."/>
            <person name="Tritt A."/>
            <person name="Larsen D."/>
            <person name="Krusor M."/>
            <person name="Yao A.I."/>
            <person name="Wu D."/>
            <person name="Madern D."/>
            <person name="Eisen J.A."/>
            <person name="Darling A.E."/>
            <person name="Facciotti M.T."/>
        </authorList>
    </citation>
    <scope>NUCLEOTIDE SEQUENCE [LARGE SCALE GENOMIC DNA]</scope>
    <source>
        <strain evidence="1 2">JCM 14663</strain>
    </source>
</reference>
<dbReference type="EMBL" id="AOIJ01000059">
    <property type="protein sequence ID" value="ELY77866.1"/>
    <property type="molecule type" value="Genomic_DNA"/>
</dbReference>
<name>L9YW19_9EURY</name>
<keyword evidence="2" id="KW-1185">Reference proteome</keyword>
<organism evidence="1 2">
    <name type="scientific">Natrinema gari JCM 14663</name>
    <dbReference type="NCBI Taxonomy" id="1230459"/>
    <lineage>
        <taxon>Archaea</taxon>
        <taxon>Methanobacteriati</taxon>
        <taxon>Methanobacteriota</taxon>
        <taxon>Stenosarchaea group</taxon>
        <taxon>Halobacteria</taxon>
        <taxon>Halobacteriales</taxon>
        <taxon>Natrialbaceae</taxon>
        <taxon>Natrinema</taxon>
    </lineage>
</organism>